<reference evidence="1 2" key="1">
    <citation type="submission" date="2018-10" db="EMBL/GenBank/DDBJ databases">
        <title>Genome assembly for a Yunnan-Guizhou Plateau 3E fish, Anabarilius grahami (Regan), and its evolutionary and genetic applications.</title>
        <authorList>
            <person name="Jiang W."/>
        </authorList>
    </citation>
    <scope>NUCLEOTIDE SEQUENCE [LARGE SCALE GENOMIC DNA]</scope>
    <source>
        <strain evidence="1">AG-KIZ</strain>
        <tissue evidence="1">Muscle</tissue>
    </source>
</reference>
<protein>
    <submittedName>
        <fullName evidence="1">Uncharacterized protein</fullName>
    </submittedName>
</protein>
<evidence type="ECO:0000313" key="2">
    <source>
        <dbReference type="Proteomes" id="UP000281406"/>
    </source>
</evidence>
<keyword evidence="2" id="KW-1185">Reference proteome</keyword>
<accession>A0A3N0XP83</accession>
<gene>
    <name evidence="1" type="ORF">DPX16_14673</name>
</gene>
<name>A0A3N0XP83_ANAGA</name>
<dbReference type="EMBL" id="RJVU01067364">
    <property type="protein sequence ID" value="ROI83731.1"/>
    <property type="molecule type" value="Genomic_DNA"/>
</dbReference>
<comment type="caution">
    <text evidence="1">The sequence shown here is derived from an EMBL/GenBank/DDBJ whole genome shotgun (WGS) entry which is preliminary data.</text>
</comment>
<evidence type="ECO:0000313" key="1">
    <source>
        <dbReference type="EMBL" id="ROI83731.1"/>
    </source>
</evidence>
<sequence length="102" mass="10376">MISPDPFQEIVDSLRRILTTTPPAANSITTTTTSSPTVVASPMAKPAPFSGSVEECNRFLLQCLLALLGNTGLESTESTGFATIKAGSAGDCDGPSSVVTGA</sequence>
<dbReference type="Proteomes" id="UP000281406">
    <property type="component" value="Unassembled WGS sequence"/>
</dbReference>
<dbReference type="AlphaFoldDB" id="A0A3N0XP83"/>
<proteinExistence type="predicted"/>
<organism evidence="1 2">
    <name type="scientific">Anabarilius grahami</name>
    <name type="common">Kanglang fish</name>
    <name type="synonym">Barilius grahami</name>
    <dbReference type="NCBI Taxonomy" id="495550"/>
    <lineage>
        <taxon>Eukaryota</taxon>
        <taxon>Metazoa</taxon>
        <taxon>Chordata</taxon>
        <taxon>Craniata</taxon>
        <taxon>Vertebrata</taxon>
        <taxon>Euteleostomi</taxon>
        <taxon>Actinopterygii</taxon>
        <taxon>Neopterygii</taxon>
        <taxon>Teleostei</taxon>
        <taxon>Ostariophysi</taxon>
        <taxon>Cypriniformes</taxon>
        <taxon>Xenocyprididae</taxon>
        <taxon>Xenocypridinae</taxon>
        <taxon>Xenocypridinae incertae sedis</taxon>
        <taxon>Anabarilius</taxon>
    </lineage>
</organism>